<gene>
    <name evidence="2" type="ordered locus">Phep_1316</name>
</gene>
<keyword evidence="3" id="KW-1185">Reference proteome</keyword>
<dbReference type="Gene3D" id="3.30.379.10">
    <property type="entry name" value="Chitobiase/beta-hexosaminidase domain 2-like"/>
    <property type="match status" value="1"/>
</dbReference>
<dbReference type="HOGENOM" id="CLU_387737_0_0_10"/>
<protein>
    <recommendedName>
        <fullName evidence="4">Alpha glucuronidase N-terminal domain-containing protein</fullName>
    </recommendedName>
</protein>
<dbReference type="InterPro" id="IPR042301">
    <property type="entry name" value="GH115_sf"/>
</dbReference>
<name>C6XSX0_PEDHD</name>
<dbReference type="InterPro" id="IPR031924">
    <property type="entry name" value="GH115"/>
</dbReference>
<dbReference type="AlphaFoldDB" id="C6XSX0"/>
<dbReference type="STRING" id="485917.Phep_1316"/>
<dbReference type="OrthoDB" id="8727830at2"/>
<dbReference type="SUPFAM" id="SSF55545">
    <property type="entry name" value="beta-N-acetylhexosaminidase-like domain"/>
    <property type="match status" value="1"/>
</dbReference>
<dbReference type="GO" id="GO:0016787">
    <property type="term" value="F:hydrolase activity"/>
    <property type="evidence" value="ECO:0007669"/>
    <property type="project" value="UniProtKB-KW"/>
</dbReference>
<evidence type="ECO:0000313" key="2">
    <source>
        <dbReference type="EMBL" id="ACU03531.1"/>
    </source>
</evidence>
<dbReference type="Proteomes" id="UP000000852">
    <property type="component" value="Chromosome"/>
</dbReference>
<reference evidence="2 3" key="1">
    <citation type="journal article" date="2009" name="Stand. Genomic Sci.">
        <title>Complete genome sequence of Pedobacter heparinus type strain (HIM 762-3).</title>
        <authorList>
            <person name="Han C."/>
            <person name="Spring S."/>
            <person name="Lapidus A."/>
            <person name="Del Rio T.G."/>
            <person name="Tice H."/>
            <person name="Copeland A."/>
            <person name="Cheng J.F."/>
            <person name="Lucas S."/>
            <person name="Chen F."/>
            <person name="Nolan M."/>
            <person name="Bruce D."/>
            <person name="Goodwin L."/>
            <person name="Pitluck S."/>
            <person name="Ivanova N."/>
            <person name="Mavromatis K."/>
            <person name="Mikhailova N."/>
            <person name="Pati A."/>
            <person name="Chen A."/>
            <person name="Palaniappan K."/>
            <person name="Land M."/>
            <person name="Hauser L."/>
            <person name="Chang Y.J."/>
            <person name="Jeffries C.C."/>
            <person name="Saunders E."/>
            <person name="Chertkov O."/>
            <person name="Brettin T."/>
            <person name="Goker M."/>
            <person name="Rohde M."/>
            <person name="Bristow J."/>
            <person name="Eisen J.A."/>
            <person name="Markowitz V."/>
            <person name="Hugenholtz P."/>
            <person name="Kyrpides N.C."/>
            <person name="Klenk H.P."/>
            <person name="Detter J.C."/>
        </authorList>
    </citation>
    <scope>NUCLEOTIDE SEQUENCE [LARGE SCALE GENOMIC DNA]</scope>
    <source>
        <strain evidence="3">ATCC 13125 / DSM 2366 / CIP 104194 / JCM 7457 / NBRC 12017 / NCIMB 9290 / NRRL B-14731 / HIM 762-3</strain>
    </source>
</reference>
<dbReference type="KEGG" id="phe:Phep_1316"/>
<organism evidence="2 3">
    <name type="scientific">Pedobacter heparinus (strain ATCC 13125 / DSM 2366 / CIP 104194 / JCM 7457 / NBRC 12017 / NCIMB 9290 / NRRL B-14731 / HIM 762-3)</name>
    <dbReference type="NCBI Taxonomy" id="485917"/>
    <lineage>
        <taxon>Bacteria</taxon>
        <taxon>Pseudomonadati</taxon>
        <taxon>Bacteroidota</taxon>
        <taxon>Sphingobacteriia</taxon>
        <taxon>Sphingobacteriales</taxon>
        <taxon>Sphingobacteriaceae</taxon>
        <taxon>Pedobacter</taxon>
    </lineage>
</organism>
<dbReference type="Pfam" id="PF15979">
    <property type="entry name" value="Glyco_hydro_115"/>
    <property type="match status" value="1"/>
</dbReference>
<dbReference type="PANTHER" id="PTHR37842">
    <property type="match status" value="1"/>
</dbReference>
<dbReference type="eggNOG" id="COG2730">
    <property type="taxonomic scope" value="Bacteria"/>
</dbReference>
<keyword evidence="1" id="KW-0378">Hydrolase</keyword>
<dbReference type="PANTHER" id="PTHR37842:SF2">
    <property type="entry name" value="GYLCOSYL HYDROLASE 115 C-TERMINAL DOMAIN-CONTAINING PROTEIN"/>
    <property type="match status" value="1"/>
</dbReference>
<dbReference type="RefSeq" id="WP_012781475.1">
    <property type="nucleotide sequence ID" value="NC_013061.1"/>
</dbReference>
<evidence type="ECO:0000313" key="3">
    <source>
        <dbReference type="Proteomes" id="UP000000852"/>
    </source>
</evidence>
<accession>C6XSX0</accession>
<sequence>MIKRIATLIIFCSLNIIVLKAAVSRLGGPAVILTAGTVILVDENEDIAIKRAVSDLQRDMKKVLGSVPKIISSLSAAAKNENLIVVSCKGTSTRVFREGGITNFEAHLLTTAEHAGHKAVVLQGADTRGTIYAIYTFSEKFLGIPALWIWTSFEPAKKKLVQLPANTRLYFPPAMVKYRAWFPNDKDLLSPWQARNAENYDAIFETMLRLKLNTREGYLIDAEGWNNPYQASKEAKYARDRGLKLSFTHTAPFGATFTNWERYWKNIRHQKIPLLLKDTSALKAFWTYHIETIKREKLDVIWQIGFRGLGDKPFWRKTFADAMDEPKDDKARAAIINSMLALQVTLLKKATSESHPLMKITIYNEASDFLAKGLLVLPDEPNLILNYSNVRGDHYPPPEIQQFDRTLALKPIGYYLNFQFTGTGAHLVAAEGPWKMEQSFRYLAQKIGKLPTFSVVNTGNVREHILELSANAAMMQDFKTYDTDNFLKTYCATYYGKNSSAQLPKLYTAYYNAYWLPRKSDIPGFDRQYIFQDLRYARGLTQIFTLWHKPYLENPFNDKNKGIGGAMATEGRQFSIVPADNHAANQVDAAISGLQNAANNFKSLALSADSVYRILPVDKKSFFKDDLYVPIRFMENVNKALGNLVEGYKASHLGHTAIAKGHVQNTLKCLTLLKETKAEVNHGPFEGWSLPEKNFGIDSIRNDIQELLKKMN</sequence>
<evidence type="ECO:0000256" key="1">
    <source>
        <dbReference type="ARBA" id="ARBA00022801"/>
    </source>
</evidence>
<dbReference type="Gene3D" id="3.20.20.520">
    <property type="entry name" value="Glycosyl hydrolase family 115"/>
    <property type="match status" value="1"/>
</dbReference>
<evidence type="ECO:0008006" key="4">
    <source>
        <dbReference type="Google" id="ProtNLM"/>
    </source>
</evidence>
<proteinExistence type="predicted"/>
<dbReference type="InterPro" id="IPR029018">
    <property type="entry name" value="Hex-like_dom2"/>
</dbReference>
<dbReference type="EMBL" id="CP001681">
    <property type="protein sequence ID" value="ACU03531.1"/>
    <property type="molecule type" value="Genomic_DNA"/>
</dbReference>
<dbReference type="GO" id="GO:0005975">
    <property type="term" value="P:carbohydrate metabolic process"/>
    <property type="evidence" value="ECO:0007669"/>
    <property type="project" value="UniProtKB-ARBA"/>
</dbReference>